<dbReference type="EMBL" id="CP155618">
    <property type="protein sequence ID" value="XBL13688.1"/>
    <property type="molecule type" value="Genomic_DNA"/>
</dbReference>
<dbReference type="AlphaFoldDB" id="A0AAU7EEG8"/>
<protein>
    <recommendedName>
        <fullName evidence="4">Phage protein</fullName>
    </recommendedName>
</protein>
<sequence length="114" mass="13224">MSGKHWIIALMILISGYGIYSGIKDKNSKNERWTAESSKILTDKCISDSKEMAENYAELTYEYCKCSTKKIQAEFTQSEYIKITKMSIENQTKKLLPVFQSCLTEYQTKIKNRN</sequence>
<evidence type="ECO:0008006" key="4">
    <source>
        <dbReference type="Google" id="ProtNLM"/>
    </source>
</evidence>
<evidence type="ECO:0000256" key="1">
    <source>
        <dbReference type="SAM" id="Phobius"/>
    </source>
</evidence>
<proteinExistence type="predicted"/>
<keyword evidence="1" id="KW-1133">Transmembrane helix</keyword>
<feature type="transmembrane region" description="Helical" evidence="1">
    <location>
        <begin position="6"/>
        <end position="23"/>
    </location>
</feature>
<name>A0AAU7EEG8_9FLAO</name>
<accession>A0AAU7EEG8</accession>
<dbReference type="Proteomes" id="UP001224325">
    <property type="component" value="Chromosome"/>
</dbReference>
<dbReference type="KEGG" id="mlil:QLS71_015360"/>
<dbReference type="RefSeq" id="WP_348636564.1">
    <property type="nucleotide sequence ID" value="NZ_CP155618.1"/>
</dbReference>
<organism evidence="2 3">
    <name type="scientific">Mariniflexile litorale</name>
    <dbReference type="NCBI Taxonomy" id="3045158"/>
    <lineage>
        <taxon>Bacteria</taxon>
        <taxon>Pseudomonadati</taxon>
        <taxon>Bacteroidota</taxon>
        <taxon>Flavobacteriia</taxon>
        <taxon>Flavobacteriales</taxon>
        <taxon>Flavobacteriaceae</taxon>
        <taxon>Mariniflexile</taxon>
    </lineage>
</organism>
<evidence type="ECO:0000313" key="2">
    <source>
        <dbReference type="EMBL" id="XBL13688.1"/>
    </source>
</evidence>
<keyword evidence="3" id="KW-1185">Reference proteome</keyword>
<keyword evidence="1" id="KW-0472">Membrane</keyword>
<reference evidence="2" key="1">
    <citation type="submission" date="2024-04" db="EMBL/GenBank/DDBJ databases">
        <title>Mariniflexile litorale, isolated from the shallow sediments of the Sea of Japan.</title>
        <authorList>
            <person name="Romanenko L."/>
            <person name="Isaeva M."/>
        </authorList>
    </citation>
    <scope>NUCLEOTIDE SEQUENCE [LARGE SCALE GENOMIC DNA]</scope>
    <source>
        <strain evidence="2">KMM 9835</strain>
    </source>
</reference>
<keyword evidence="1" id="KW-0812">Transmembrane</keyword>
<evidence type="ECO:0000313" key="3">
    <source>
        <dbReference type="Proteomes" id="UP001224325"/>
    </source>
</evidence>
<gene>
    <name evidence="2" type="ORF">QLS71_015360</name>
</gene>